<dbReference type="InterPro" id="IPR012312">
    <property type="entry name" value="Hemerythrin-like"/>
</dbReference>
<evidence type="ECO:0000259" key="2">
    <source>
        <dbReference type="Pfam" id="PF01814"/>
    </source>
</evidence>
<name>A0A4Q4SZH2_9PEZI</name>
<dbReference type="OrthoDB" id="9983919at2759"/>
<feature type="region of interest" description="Disordered" evidence="1">
    <location>
        <begin position="238"/>
        <end position="258"/>
    </location>
</feature>
<proteinExistence type="predicted"/>
<evidence type="ECO:0000313" key="3">
    <source>
        <dbReference type="EMBL" id="RYO87080.1"/>
    </source>
</evidence>
<feature type="compositionally biased region" description="Basic and acidic residues" evidence="1">
    <location>
        <begin position="238"/>
        <end position="248"/>
    </location>
</feature>
<feature type="compositionally biased region" description="Basic and acidic residues" evidence="1">
    <location>
        <begin position="195"/>
        <end position="204"/>
    </location>
</feature>
<dbReference type="EMBL" id="QJNU01000758">
    <property type="protein sequence ID" value="RYO87080.1"/>
    <property type="molecule type" value="Genomic_DNA"/>
</dbReference>
<feature type="region of interest" description="Disordered" evidence="1">
    <location>
        <begin position="193"/>
        <end position="224"/>
    </location>
</feature>
<organism evidence="3 4">
    <name type="scientific">Monosporascus ibericus</name>
    <dbReference type="NCBI Taxonomy" id="155417"/>
    <lineage>
        <taxon>Eukaryota</taxon>
        <taxon>Fungi</taxon>
        <taxon>Dikarya</taxon>
        <taxon>Ascomycota</taxon>
        <taxon>Pezizomycotina</taxon>
        <taxon>Sordariomycetes</taxon>
        <taxon>Xylariomycetidae</taxon>
        <taxon>Xylariales</taxon>
        <taxon>Xylariales incertae sedis</taxon>
        <taxon>Monosporascus</taxon>
    </lineage>
</organism>
<sequence length="258" mass="29731">MLRRAIRPANLTRIVGAQTKAQPMVPRAVGIQSRGPPCVVARGYAQDKYFFPDERNEGLEHSQVFKVSQAIQEDHRQLEYYYNKIVNSKDQDEQKRYQNAFVWELARHSIAEELAVYPVLERDVSDGSDRAQKDREQHQEVKEKLYTFQKLSPSDSDFIPTIKSLWQTLSQHIKEEEQGDLVKLEEALSTSQTKELSRAFEKTKSFTPTRSHPSSPDKPPFETAVGLMTAPIDKLRDLFRKFPDDDKAQNPGRSRPPM</sequence>
<keyword evidence="4" id="KW-1185">Reference proteome</keyword>
<feature type="domain" description="Hemerythrin-like" evidence="2">
    <location>
        <begin position="69"/>
        <end position="179"/>
    </location>
</feature>
<evidence type="ECO:0000313" key="4">
    <source>
        <dbReference type="Proteomes" id="UP000293360"/>
    </source>
</evidence>
<dbReference type="STRING" id="155417.A0A4Q4SZH2"/>
<dbReference type="PANTHER" id="PTHR35585">
    <property type="entry name" value="HHE DOMAIN PROTEIN (AFU_ORTHOLOGUE AFUA_4G00730)"/>
    <property type="match status" value="1"/>
</dbReference>
<gene>
    <name evidence="3" type="ORF">DL764_008917</name>
</gene>
<protein>
    <recommendedName>
        <fullName evidence="2">Hemerythrin-like domain-containing protein</fullName>
    </recommendedName>
</protein>
<feature type="compositionally biased region" description="Polar residues" evidence="1">
    <location>
        <begin position="205"/>
        <end position="214"/>
    </location>
</feature>
<dbReference type="Proteomes" id="UP000293360">
    <property type="component" value="Unassembled WGS sequence"/>
</dbReference>
<dbReference type="AlphaFoldDB" id="A0A4Q4SZH2"/>
<accession>A0A4Q4SZH2</accession>
<dbReference type="PANTHER" id="PTHR35585:SF1">
    <property type="entry name" value="HHE DOMAIN PROTEIN (AFU_ORTHOLOGUE AFUA_4G00730)"/>
    <property type="match status" value="1"/>
</dbReference>
<comment type="caution">
    <text evidence="3">The sequence shown here is derived from an EMBL/GenBank/DDBJ whole genome shotgun (WGS) entry which is preliminary data.</text>
</comment>
<dbReference type="Gene3D" id="1.20.120.520">
    <property type="entry name" value="nmb1532 protein domain like"/>
    <property type="match status" value="1"/>
</dbReference>
<reference evidence="3 4" key="1">
    <citation type="submission" date="2018-06" db="EMBL/GenBank/DDBJ databases">
        <title>Complete Genomes of Monosporascus.</title>
        <authorList>
            <person name="Robinson A.J."/>
            <person name="Natvig D.O."/>
        </authorList>
    </citation>
    <scope>NUCLEOTIDE SEQUENCE [LARGE SCALE GENOMIC DNA]</scope>
    <source>
        <strain evidence="3 4">CBS 110550</strain>
    </source>
</reference>
<evidence type="ECO:0000256" key="1">
    <source>
        <dbReference type="SAM" id="MobiDB-lite"/>
    </source>
</evidence>
<dbReference type="Pfam" id="PF01814">
    <property type="entry name" value="Hemerythrin"/>
    <property type="match status" value="1"/>
</dbReference>